<evidence type="ECO:0000313" key="8">
    <source>
        <dbReference type="Ensembl" id="ENSMODP00000044986.1"/>
    </source>
</evidence>
<keyword evidence="6" id="KW-0527">Neuropeptide</keyword>
<organism evidence="8 9">
    <name type="scientific">Monodelphis domestica</name>
    <name type="common">Gray short-tailed opossum</name>
    <dbReference type="NCBI Taxonomy" id="13616"/>
    <lineage>
        <taxon>Eukaryota</taxon>
        <taxon>Metazoa</taxon>
        <taxon>Chordata</taxon>
        <taxon>Craniata</taxon>
        <taxon>Vertebrata</taxon>
        <taxon>Euteleostomi</taxon>
        <taxon>Mammalia</taxon>
        <taxon>Metatheria</taxon>
        <taxon>Didelphimorphia</taxon>
        <taxon>Didelphidae</taxon>
        <taxon>Monodelphis</taxon>
    </lineage>
</organism>
<dbReference type="AlphaFoldDB" id="A0A5F8GCH9"/>
<feature type="compositionally biased region" description="Basic and acidic residues" evidence="7">
    <location>
        <begin position="80"/>
        <end position="94"/>
    </location>
</feature>
<dbReference type="GO" id="GO:0001664">
    <property type="term" value="F:G protein-coupled receptor binding"/>
    <property type="evidence" value="ECO:0000318"/>
    <property type="project" value="GO_Central"/>
</dbReference>
<keyword evidence="3" id="KW-0964">Secreted</keyword>
<evidence type="ECO:0000256" key="6">
    <source>
        <dbReference type="ARBA" id="ARBA00023320"/>
    </source>
</evidence>
<dbReference type="GO" id="GO:0007631">
    <property type="term" value="P:feeding behavior"/>
    <property type="evidence" value="ECO:0000318"/>
    <property type="project" value="GO_Central"/>
</dbReference>
<comment type="similarity">
    <text evidence="2">Belongs to the neuropeptide B/W family.</text>
</comment>
<evidence type="ECO:0000256" key="7">
    <source>
        <dbReference type="SAM" id="MobiDB-lite"/>
    </source>
</evidence>
<evidence type="ECO:0000256" key="3">
    <source>
        <dbReference type="ARBA" id="ARBA00022525"/>
    </source>
</evidence>
<dbReference type="GO" id="GO:0007186">
    <property type="term" value="P:G protein-coupled receptor signaling pathway"/>
    <property type="evidence" value="ECO:0000318"/>
    <property type="project" value="GO_Central"/>
</dbReference>
<dbReference type="Bgee" id="ENSMODG00000046523">
    <property type="expression patterns" value="Expressed in cerebellum and 13 other cell types or tissues"/>
</dbReference>
<reference evidence="8 9" key="1">
    <citation type="journal article" date="2007" name="Nature">
        <title>Genome of the marsupial Monodelphis domestica reveals innovation in non-coding sequences.</title>
        <authorList>
            <person name="Mikkelsen T.S."/>
            <person name="Wakefield M.J."/>
            <person name="Aken B."/>
            <person name="Amemiya C.T."/>
            <person name="Chang J.L."/>
            <person name="Duke S."/>
            <person name="Garber M."/>
            <person name="Gentles A.J."/>
            <person name="Goodstadt L."/>
            <person name="Heger A."/>
            <person name="Jurka J."/>
            <person name="Kamal M."/>
            <person name="Mauceli E."/>
            <person name="Searle S.M."/>
            <person name="Sharpe T."/>
            <person name="Baker M.L."/>
            <person name="Batzer M.A."/>
            <person name="Benos P.V."/>
            <person name="Belov K."/>
            <person name="Clamp M."/>
            <person name="Cook A."/>
            <person name="Cuff J."/>
            <person name="Das R."/>
            <person name="Davidow L."/>
            <person name="Deakin J.E."/>
            <person name="Fazzari M.J."/>
            <person name="Glass J.L."/>
            <person name="Grabherr M."/>
            <person name="Greally J.M."/>
            <person name="Gu W."/>
            <person name="Hore T.A."/>
            <person name="Huttley G.A."/>
            <person name="Kleber M."/>
            <person name="Jirtle R.L."/>
            <person name="Koina E."/>
            <person name="Lee J.T."/>
            <person name="Mahony S."/>
            <person name="Marra M.A."/>
            <person name="Miller R.D."/>
            <person name="Nicholls R.D."/>
            <person name="Oda M."/>
            <person name="Papenfuss A.T."/>
            <person name="Parra Z.E."/>
            <person name="Pollock D.D."/>
            <person name="Ray D.A."/>
            <person name="Schein J.E."/>
            <person name="Speed T.P."/>
            <person name="Thompson K."/>
            <person name="VandeBerg J.L."/>
            <person name="Wade C.M."/>
            <person name="Walker J.A."/>
            <person name="Waters P.D."/>
            <person name="Webber C."/>
            <person name="Weidman J.R."/>
            <person name="Xie X."/>
            <person name="Zody M.C."/>
            <person name="Baldwin J."/>
            <person name="Abdouelleil A."/>
            <person name="Abdulkadir J."/>
            <person name="Abebe A."/>
            <person name="Abera B."/>
            <person name="Abreu J."/>
            <person name="Acer S.C."/>
            <person name="Aftuck L."/>
            <person name="Alexander A."/>
            <person name="An P."/>
            <person name="Anderson E."/>
            <person name="Anderson S."/>
            <person name="Arachi H."/>
            <person name="Azer M."/>
            <person name="Bachantsang P."/>
            <person name="Barry A."/>
            <person name="Bayul T."/>
            <person name="Berlin A."/>
            <person name="Bessette D."/>
            <person name="Bloom T."/>
            <person name="Bloom T."/>
            <person name="Boguslavskiy L."/>
            <person name="Bonnet C."/>
            <person name="Boukhgalter B."/>
            <person name="Bourzgui I."/>
            <person name="Brown A."/>
            <person name="Cahill P."/>
            <person name="Channer S."/>
            <person name="Cheshatsang Y."/>
            <person name="Chuda L."/>
            <person name="Citroen M."/>
            <person name="Collymore A."/>
            <person name="Cooke P."/>
            <person name="Costello M."/>
            <person name="D'Aco K."/>
            <person name="Daza R."/>
            <person name="De Haan G."/>
            <person name="DeGray S."/>
            <person name="DeMaso C."/>
            <person name="Dhargay N."/>
            <person name="Dooley K."/>
            <person name="Dooley E."/>
            <person name="Doricent M."/>
            <person name="Dorje P."/>
            <person name="Dorjee K."/>
            <person name="Dupes A."/>
            <person name="Elong R."/>
            <person name="Falk J."/>
            <person name="Farina A."/>
            <person name="Faro S."/>
            <person name="Ferguson D."/>
            <person name="Fisher S."/>
            <person name="Foley C.D."/>
            <person name="Franke A."/>
            <person name="Friedrich D."/>
            <person name="Gadbois L."/>
            <person name="Gearin G."/>
            <person name="Gearin C.R."/>
            <person name="Giannoukos G."/>
            <person name="Goode T."/>
            <person name="Graham J."/>
            <person name="Grandbois E."/>
            <person name="Grewal S."/>
            <person name="Gyaltsen K."/>
            <person name="Hafez N."/>
            <person name="Hagos B."/>
            <person name="Hall J."/>
            <person name="Henson C."/>
            <person name="Hollinger A."/>
            <person name="Honan T."/>
            <person name="Huard M.D."/>
            <person name="Hughes L."/>
            <person name="Hurhula B."/>
            <person name="Husby M.E."/>
            <person name="Kamat A."/>
            <person name="Kanga B."/>
            <person name="Kashin S."/>
            <person name="Khazanovich D."/>
            <person name="Kisner P."/>
            <person name="Lance K."/>
            <person name="Lara M."/>
            <person name="Lee W."/>
            <person name="Lennon N."/>
            <person name="Letendre F."/>
            <person name="LeVine R."/>
            <person name="Lipovsky A."/>
            <person name="Liu X."/>
            <person name="Liu J."/>
            <person name="Liu S."/>
            <person name="Lokyitsang T."/>
            <person name="Lokyitsang Y."/>
            <person name="Lubonja R."/>
            <person name="Lui A."/>
            <person name="MacDonald P."/>
            <person name="Magnisalis V."/>
            <person name="Maru K."/>
            <person name="Matthews C."/>
            <person name="McCusker W."/>
            <person name="McDonough S."/>
            <person name="Mehta T."/>
            <person name="Meldrim J."/>
            <person name="Meneus L."/>
            <person name="Mihai O."/>
            <person name="Mihalev A."/>
            <person name="Mihova T."/>
            <person name="Mittelman R."/>
            <person name="Mlenga V."/>
            <person name="Montmayeur A."/>
            <person name="Mulrain L."/>
            <person name="Navidi A."/>
            <person name="Naylor J."/>
            <person name="Negash T."/>
            <person name="Nguyen T."/>
            <person name="Nguyen N."/>
            <person name="Nicol R."/>
            <person name="Norbu C."/>
            <person name="Norbu N."/>
            <person name="Novod N."/>
            <person name="O'Neill B."/>
            <person name="Osman S."/>
            <person name="Markiewicz E."/>
            <person name="Oyono O.L."/>
            <person name="Patti C."/>
            <person name="Phunkhang P."/>
            <person name="Pierre F."/>
            <person name="Priest M."/>
            <person name="Raghuraman S."/>
            <person name="Rege F."/>
            <person name="Reyes R."/>
            <person name="Rise C."/>
            <person name="Rogov P."/>
            <person name="Ross K."/>
            <person name="Ryan E."/>
            <person name="Settipalli S."/>
            <person name="Shea T."/>
            <person name="Sherpa N."/>
            <person name="Shi L."/>
            <person name="Shih D."/>
            <person name="Sparrow T."/>
            <person name="Spaulding J."/>
            <person name="Stalker J."/>
            <person name="Stange-Thomann N."/>
            <person name="Stavropoulos S."/>
            <person name="Stone C."/>
            <person name="Strader C."/>
            <person name="Tesfaye S."/>
            <person name="Thomson T."/>
            <person name="Thoulutsang Y."/>
            <person name="Thoulutsang D."/>
            <person name="Topham K."/>
            <person name="Topping I."/>
            <person name="Tsamla T."/>
            <person name="Vassiliev H."/>
            <person name="Vo A."/>
            <person name="Wangchuk T."/>
            <person name="Wangdi T."/>
            <person name="Weiand M."/>
            <person name="Wilkinson J."/>
            <person name="Wilson A."/>
            <person name="Yadav S."/>
            <person name="Young G."/>
            <person name="Yu Q."/>
            <person name="Zembek L."/>
            <person name="Zhong D."/>
            <person name="Zimmer A."/>
            <person name="Zwirko Z."/>
            <person name="Jaffe D.B."/>
            <person name="Alvarez P."/>
            <person name="Brockman W."/>
            <person name="Butler J."/>
            <person name="Chin C."/>
            <person name="Gnerre S."/>
            <person name="MacCallum I."/>
            <person name="Graves J.A."/>
            <person name="Ponting C.P."/>
            <person name="Breen M."/>
            <person name="Samollow P.B."/>
            <person name="Lander E.S."/>
            <person name="Lindblad-Toh K."/>
        </authorList>
    </citation>
    <scope>NUCLEOTIDE SEQUENCE [LARGE SCALE GENOMIC DNA]</scope>
</reference>
<evidence type="ECO:0000256" key="1">
    <source>
        <dbReference type="ARBA" id="ARBA00004613"/>
    </source>
</evidence>
<dbReference type="Proteomes" id="UP000002280">
    <property type="component" value="Chromosome 6"/>
</dbReference>
<dbReference type="InParanoid" id="A0A5F8GCH9"/>
<dbReference type="GO" id="GO:0007218">
    <property type="term" value="P:neuropeptide signaling pathway"/>
    <property type="evidence" value="ECO:0007669"/>
    <property type="project" value="UniProtKB-KW"/>
</dbReference>
<dbReference type="PANTHER" id="PTHR28553:SF2">
    <property type="entry name" value="NEUROPEPTIDE W"/>
    <property type="match status" value="1"/>
</dbReference>
<dbReference type="PRINTS" id="PR01888">
    <property type="entry name" value="NROPEPTIDEBW"/>
</dbReference>
<dbReference type="PANTHER" id="PTHR28553">
    <property type="entry name" value="NEUROPEPTIDE B"/>
    <property type="match status" value="1"/>
</dbReference>
<comment type="subcellular location">
    <subcellularLocation>
        <location evidence="1">Secreted</location>
    </subcellularLocation>
</comment>
<keyword evidence="9" id="KW-1185">Reference proteome</keyword>
<name>A0A5F8GCH9_MONDO</name>
<dbReference type="GeneTree" id="ENSGT00940000167821"/>
<evidence type="ECO:0000313" key="9">
    <source>
        <dbReference type="Proteomes" id="UP000002280"/>
    </source>
</evidence>
<evidence type="ECO:0000256" key="5">
    <source>
        <dbReference type="ARBA" id="ARBA00022729"/>
    </source>
</evidence>
<dbReference type="GO" id="GO:0005576">
    <property type="term" value="C:extracellular region"/>
    <property type="evidence" value="ECO:0007669"/>
    <property type="project" value="UniProtKB-SubCell"/>
</dbReference>
<evidence type="ECO:0000256" key="4">
    <source>
        <dbReference type="ARBA" id="ARBA00022685"/>
    </source>
</evidence>
<dbReference type="Pfam" id="PF15180">
    <property type="entry name" value="NPBW"/>
    <property type="match status" value="1"/>
</dbReference>
<sequence length="163" mass="18208">MLLLRSSPAGAWYKHVASPRYHTVGRASGLLMGLRRSPYLWRRTVESSPGHGNRDVDRELSAGTDHLPAWTKLLAAVRGNPREAPRRGRRELRGGGRWTGNMGSSPPVGEKRLRDSALSEAPWGQRGNFPQLDPQLSPFESSERRYYLCPPWTGAFQSLQTSS</sequence>
<feature type="region of interest" description="Disordered" evidence="7">
    <location>
        <begin position="78"/>
        <end position="136"/>
    </location>
</feature>
<keyword evidence="5" id="KW-0732">Signal</keyword>
<reference evidence="8" key="2">
    <citation type="submission" date="2025-08" db="UniProtKB">
        <authorList>
            <consortium name="Ensembl"/>
        </authorList>
    </citation>
    <scope>IDENTIFICATION</scope>
</reference>
<reference evidence="8" key="3">
    <citation type="submission" date="2025-09" db="UniProtKB">
        <authorList>
            <consortium name="Ensembl"/>
        </authorList>
    </citation>
    <scope>IDENTIFICATION</scope>
</reference>
<dbReference type="InterPro" id="IPR013297">
    <property type="entry name" value="Neuropept_BW_pre"/>
</dbReference>
<protein>
    <recommendedName>
        <fullName evidence="10">Neuropeptide W</fullName>
    </recommendedName>
</protein>
<dbReference type="FunCoup" id="A0A5F8GCH9">
    <property type="interactions" value="60"/>
</dbReference>
<proteinExistence type="inferred from homology"/>
<evidence type="ECO:0008006" key="10">
    <source>
        <dbReference type="Google" id="ProtNLM"/>
    </source>
</evidence>
<dbReference type="STRING" id="13616.ENSMODP00000044986"/>
<accession>A0A5F8GCH9</accession>
<dbReference type="Ensembl" id="ENSMODT00000064013.1">
    <property type="protein sequence ID" value="ENSMODP00000044986.1"/>
    <property type="gene ID" value="ENSMODG00000046523.1"/>
</dbReference>
<dbReference type="OMA" id="ERRYYLC"/>
<keyword evidence="4" id="KW-0165">Cleavage on pair of basic residues</keyword>
<evidence type="ECO:0000256" key="2">
    <source>
        <dbReference type="ARBA" id="ARBA00005292"/>
    </source>
</evidence>